<evidence type="ECO:0000259" key="8">
    <source>
        <dbReference type="Pfam" id="PF00892"/>
    </source>
</evidence>
<dbReference type="PANTHER" id="PTHR42920">
    <property type="entry name" value="OS03G0707200 PROTEIN-RELATED"/>
    <property type="match status" value="1"/>
</dbReference>
<dbReference type="InterPro" id="IPR037185">
    <property type="entry name" value="EmrE-like"/>
</dbReference>
<dbReference type="InterPro" id="IPR000620">
    <property type="entry name" value="EamA_dom"/>
</dbReference>
<evidence type="ECO:0000256" key="5">
    <source>
        <dbReference type="ARBA" id="ARBA00022989"/>
    </source>
</evidence>
<comment type="subcellular location">
    <subcellularLocation>
        <location evidence="1">Cell membrane</location>
        <topology evidence="1">Multi-pass membrane protein</topology>
    </subcellularLocation>
</comment>
<dbReference type="SUPFAM" id="SSF103481">
    <property type="entry name" value="Multidrug resistance efflux transporter EmrE"/>
    <property type="match status" value="2"/>
</dbReference>
<feature type="transmembrane region" description="Helical" evidence="7">
    <location>
        <begin position="268"/>
        <end position="286"/>
    </location>
</feature>
<evidence type="ECO:0000256" key="1">
    <source>
        <dbReference type="ARBA" id="ARBA00004651"/>
    </source>
</evidence>
<keyword evidence="6 7" id="KW-0472">Membrane</keyword>
<protein>
    <submittedName>
        <fullName evidence="9">DMT family transporter</fullName>
    </submittedName>
</protein>
<dbReference type="GO" id="GO:0005886">
    <property type="term" value="C:plasma membrane"/>
    <property type="evidence" value="ECO:0007669"/>
    <property type="project" value="UniProtKB-SubCell"/>
</dbReference>
<evidence type="ECO:0000256" key="2">
    <source>
        <dbReference type="ARBA" id="ARBA00007362"/>
    </source>
</evidence>
<keyword evidence="3" id="KW-1003">Cell membrane</keyword>
<dbReference type="Proteomes" id="UP001204953">
    <property type="component" value="Unassembled WGS sequence"/>
</dbReference>
<feature type="domain" description="EamA" evidence="8">
    <location>
        <begin position="24"/>
        <end position="158"/>
    </location>
</feature>
<feature type="transmembrane region" description="Helical" evidence="7">
    <location>
        <begin position="234"/>
        <end position="256"/>
    </location>
</feature>
<evidence type="ECO:0000256" key="3">
    <source>
        <dbReference type="ARBA" id="ARBA00022475"/>
    </source>
</evidence>
<dbReference type="PANTHER" id="PTHR42920:SF11">
    <property type="entry name" value="INNER MEMBRANE PROTEIN YTFF"/>
    <property type="match status" value="1"/>
</dbReference>
<feature type="transmembrane region" description="Helical" evidence="7">
    <location>
        <begin position="292"/>
        <end position="309"/>
    </location>
</feature>
<keyword evidence="5 7" id="KW-1133">Transmembrane helix</keyword>
<feature type="transmembrane region" description="Helical" evidence="7">
    <location>
        <begin position="169"/>
        <end position="191"/>
    </location>
</feature>
<dbReference type="InterPro" id="IPR051258">
    <property type="entry name" value="Diverse_Substrate_Transporter"/>
</dbReference>
<sequence length="313" mass="34346">MKRKISNGSRGILGQAQPNYLVPMGYLLAVVATIIWAGNFIIARSFNEDILPVGLAFWRWTIAVITLTPFALRVTVEDWKLVKKHLPYLAVSALSGVTVFNTLIYIAGHTTQAMNLSLIAASSPIFIVLMSRLFYGEVISLTRATGIIVVVIGVLLLITGGSLERLLSISFAIGDLYMLLAAIIFAGYTMLVKRKPPAMRMITFNLCTFSLGLLFLAPFYGLECWIYHPVVLNLSIMLALLYVGILSSVVAFLAWNKAIIIIGPSRTALIYYLIPVFSGIAAWLIIGEEISLVHIFSMSIIISGIIITNRTTS</sequence>
<evidence type="ECO:0000313" key="10">
    <source>
        <dbReference type="Proteomes" id="UP001204953"/>
    </source>
</evidence>
<gene>
    <name evidence="9" type="ORF">NJ959_16135</name>
</gene>
<comment type="caution">
    <text evidence="9">The sequence shown here is derived from an EMBL/GenBank/DDBJ whole genome shotgun (WGS) entry which is preliminary data.</text>
</comment>
<evidence type="ECO:0000256" key="7">
    <source>
        <dbReference type="SAM" id="Phobius"/>
    </source>
</evidence>
<evidence type="ECO:0000256" key="6">
    <source>
        <dbReference type="ARBA" id="ARBA00023136"/>
    </source>
</evidence>
<evidence type="ECO:0000256" key="4">
    <source>
        <dbReference type="ARBA" id="ARBA00022692"/>
    </source>
</evidence>
<feature type="domain" description="EamA" evidence="8">
    <location>
        <begin position="173"/>
        <end position="309"/>
    </location>
</feature>
<feature type="transmembrane region" description="Helical" evidence="7">
    <location>
        <begin position="144"/>
        <end position="163"/>
    </location>
</feature>
<keyword evidence="10" id="KW-1185">Reference proteome</keyword>
<evidence type="ECO:0000313" key="9">
    <source>
        <dbReference type="EMBL" id="MCP2729963.1"/>
    </source>
</evidence>
<dbReference type="Pfam" id="PF00892">
    <property type="entry name" value="EamA"/>
    <property type="match status" value="2"/>
</dbReference>
<proteinExistence type="inferred from homology"/>
<comment type="similarity">
    <text evidence="2">Belongs to the EamA transporter family.</text>
</comment>
<feature type="transmembrane region" description="Helical" evidence="7">
    <location>
        <begin position="57"/>
        <end position="76"/>
    </location>
</feature>
<dbReference type="EMBL" id="JAMZMM010000157">
    <property type="protein sequence ID" value="MCP2729963.1"/>
    <property type="molecule type" value="Genomic_DNA"/>
</dbReference>
<name>A0AAE3GUF0_9CYAN</name>
<dbReference type="RefSeq" id="WP_254012735.1">
    <property type="nucleotide sequence ID" value="NZ_JAMZMM010000157.1"/>
</dbReference>
<organism evidence="9 10">
    <name type="scientific">Limnofasciculus baicalensis BBK-W-15</name>
    <dbReference type="NCBI Taxonomy" id="2699891"/>
    <lineage>
        <taxon>Bacteria</taxon>
        <taxon>Bacillati</taxon>
        <taxon>Cyanobacteriota</taxon>
        <taxon>Cyanophyceae</taxon>
        <taxon>Coleofasciculales</taxon>
        <taxon>Coleofasciculaceae</taxon>
        <taxon>Limnofasciculus</taxon>
        <taxon>Limnofasciculus baicalensis</taxon>
    </lineage>
</organism>
<accession>A0AAE3GUF0</accession>
<feature type="transmembrane region" description="Helical" evidence="7">
    <location>
        <begin position="113"/>
        <end position="135"/>
    </location>
</feature>
<feature type="transmembrane region" description="Helical" evidence="7">
    <location>
        <begin position="203"/>
        <end position="222"/>
    </location>
</feature>
<reference evidence="9" key="1">
    <citation type="submission" date="2022-06" db="EMBL/GenBank/DDBJ databases">
        <title>New cyanobacteria of genus Symplocastrum in benthos of Lake Baikal.</title>
        <authorList>
            <person name="Sorokovikova E."/>
            <person name="Tikhonova I."/>
            <person name="Krasnopeev A."/>
            <person name="Evseev P."/>
            <person name="Gladkikh A."/>
            <person name="Belykh O."/>
        </authorList>
    </citation>
    <scope>NUCLEOTIDE SEQUENCE</scope>
    <source>
        <strain evidence="9">BBK-W-15</strain>
    </source>
</reference>
<feature type="transmembrane region" description="Helical" evidence="7">
    <location>
        <begin position="88"/>
        <end position="107"/>
    </location>
</feature>
<feature type="transmembrane region" description="Helical" evidence="7">
    <location>
        <begin position="20"/>
        <end position="42"/>
    </location>
</feature>
<dbReference type="AlphaFoldDB" id="A0AAE3GUF0"/>
<keyword evidence="4 7" id="KW-0812">Transmembrane</keyword>